<comment type="caution">
    <text evidence="2">The sequence shown here is derived from an EMBL/GenBank/DDBJ whole genome shotgun (WGS) entry which is preliminary data.</text>
</comment>
<organism evidence="2 3">
    <name type="scientific">Pleurodeles waltl</name>
    <name type="common">Iberian ribbed newt</name>
    <dbReference type="NCBI Taxonomy" id="8319"/>
    <lineage>
        <taxon>Eukaryota</taxon>
        <taxon>Metazoa</taxon>
        <taxon>Chordata</taxon>
        <taxon>Craniata</taxon>
        <taxon>Vertebrata</taxon>
        <taxon>Euteleostomi</taxon>
        <taxon>Amphibia</taxon>
        <taxon>Batrachia</taxon>
        <taxon>Caudata</taxon>
        <taxon>Salamandroidea</taxon>
        <taxon>Salamandridae</taxon>
        <taxon>Pleurodelinae</taxon>
        <taxon>Pleurodeles</taxon>
    </lineage>
</organism>
<evidence type="ECO:0000313" key="3">
    <source>
        <dbReference type="Proteomes" id="UP001066276"/>
    </source>
</evidence>
<dbReference type="EMBL" id="JANPWB010000014">
    <property type="protein sequence ID" value="KAJ1096200.1"/>
    <property type="molecule type" value="Genomic_DNA"/>
</dbReference>
<feature type="compositionally biased region" description="Basic and acidic residues" evidence="1">
    <location>
        <begin position="31"/>
        <end position="40"/>
    </location>
</feature>
<accession>A0AAV7M7Y4</accession>
<sequence length="158" mass="17026">MCSTAPGPPSGGKNLEGLRPYYLQGPPSHSDPPKCKRDDTRGIDADAFAHLKRAFMARCLPVDHDVTPGPSGTQALLTYLTPDSPATDTDTHSSDVIRDRDRLHAPGTHSPIPFHRTHGRRPHLVHFRYAGSGPPLAPTLSGMDPGRQGSKLHCRAAT</sequence>
<feature type="region of interest" description="Disordered" evidence="1">
    <location>
        <begin position="1"/>
        <end position="40"/>
    </location>
</feature>
<feature type="region of interest" description="Disordered" evidence="1">
    <location>
        <begin position="136"/>
        <end position="158"/>
    </location>
</feature>
<gene>
    <name evidence="2" type="ORF">NDU88_001344</name>
</gene>
<protein>
    <submittedName>
        <fullName evidence="2">Uncharacterized protein</fullName>
    </submittedName>
</protein>
<keyword evidence="3" id="KW-1185">Reference proteome</keyword>
<dbReference type="AlphaFoldDB" id="A0AAV7M7Y4"/>
<evidence type="ECO:0000256" key="1">
    <source>
        <dbReference type="SAM" id="MobiDB-lite"/>
    </source>
</evidence>
<name>A0AAV7M7Y4_PLEWA</name>
<dbReference type="Proteomes" id="UP001066276">
    <property type="component" value="Chromosome 10"/>
</dbReference>
<evidence type="ECO:0000313" key="2">
    <source>
        <dbReference type="EMBL" id="KAJ1096200.1"/>
    </source>
</evidence>
<reference evidence="2" key="1">
    <citation type="journal article" date="2022" name="bioRxiv">
        <title>Sequencing and chromosome-scale assembly of the giantPleurodeles waltlgenome.</title>
        <authorList>
            <person name="Brown T."/>
            <person name="Elewa A."/>
            <person name="Iarovenko S."/>
            <person name="Subramanian E."/>
            <person name="Araus A.J."/>
            <person name="Petzold A."/>
            <person name="Susuki M."/>
            <person name="Suzuki K.-i.T."/>
            <person name="Hayashi T."/>
            <person name="Toyoda A."/>
            <person name="Oliveira C."/>
            <person name="Osipova E."/>
            <person name="Leigh N.D."/>
            <person name="Simon A."/>
            <person name="Yun M.H."/>
        </authorList>
    </citation>
    <scope>NUCLEOTIDE SEQUENCE</scope>
    <source>
        <strain evidence="2">20211129_DDA</strain>
        <tissue evidence="2">Liver</tissue>
    </source>
</reference>
<proteinExistence type="predicted"/>